<evidence type="ECO:0000256" key="8">
    <source>
        <dbReference type="ARBA" id="ARBA00067531"/>
    </source>
</evidence>
<keyword evidence="4" id="KW-0805">Transcription regulation</keyword>
<proteinExistence type="inferred from homology"/>
<reference evidence="12 13" key="1">
    <citation type="journal article" date="2018" name="Nat. Ecol. Evol.">
        <title>Shark genomes provide insights into elasmobranch evolution and the origin of vertebrates.</title>
        <authorList>
            <person name="Hara Y"/>
            <person name="Yamaguchi K"/>
            <person name="Onimaru K"/>
            <person name="Kadota M"/>
            <person name="Koyanagi M"/>
            <person name="Keeley SD"/>
            <person name="Tatsumi K"/>
            <person name="Tanaka K"/>
            <person name="Motone F"/>
            <person name="Kageyama Y"/>
            <person name="Nozu R"/>
            <person name="Adachi N"/>
            <person name="Nishimura O"/>
            <person name="Nakagawa R"/>
            <person name="Tanegashima C"/>
            <person name="Kiyatake I"/>
            <person name="Matsumoto R"/>
            <person name="Murakumo K"/>
            <person name="Nishida K"/>
            <person name="Terakita A"/>
            <person name="Kuratani S"/>
            <person name="Sato K"/>
            <person name="Hyodo S Kuraku.S."/>
        </authorList>
    </citation>
    <scope>NUCLEOTIDE SEQUENCE [LARGE SCALE GENOMIC DNA]</scope>
</reference>
<keyword evidence="7 9" id="KW-0539">Nucleus</keyword>
<dbReference type="InterPro" id="IPR013761">
    <property type="entry name" value="SAM/pointed_sf"/>
</dbReference>
<dbReference type="PROSITE" id="PS51968">
    <property type="entry name" value="GRH_CP2_DB"/>
    <property type="match status" value="1"/>
</dbReference>
<feature type="region of interest" description="Disordered" evidence="10">
    <location>
        <begin position="232"/>
        <end position="253"/>
    </location>
</feature>
<evidence type="ECO:0000256" key="3">
    <source>
        <dbReference type="ARBA" id="ARBA00022553"/>
    </source>
</evidence>
<dbReference type="GO" id="GO:0001228">
    <property type="term" value="F:DNA-binding transcription activator activity, RNA polymerase II-specific"/>
    <property type="evidence" value="ECO:0007669"/>
    <property type="project" value="TreeGrafter"/>
</dbReference>
<evidence type="ECO:0000256" key="6">
    <source>
        <dbReference type="ARBA" id="ARBA00023163"/>
    </source>
</evidence>
<dbReference type="OMA" id="PAQTEHY"/>
<evidence type="ECO:0000256" key="5">
    <source>
        <dbReference type="ARBA" id="ARBA00023125"/>
    </source>
</evidence>
<dbReference type="PANTHER" id="PTHR11037:SF12">
    <property type="entry name" value="GRH_CP2 DB DOMAIN-CONTAINING PROTEIN"/>
    <property type="match status" value="1"/>
</dbReference>
<name>A0A401PNU1_SCYTO</name>
<feature type="domain" description="Grh/CP2 DB" evidence="11">
    <location>
        <begin position="51"/>
        <end position="288"/>
    </location>
</feature>
<sequence>MLYWHNQTEHYWPAQTEHYHQYVTANGGRDMLPLPLFKHEDSALSSDHEASAITFQYILGAATSPAVKLHEETLTYLNQGQSYEIRMMCNQNMRGLLEPNGKMLKSTVRVVFHDRRLQYSEHQQFQGWKWNRPGDRLLDIDIPLSVGIVDPRISPTLLNAAEFLWDPKKQTSVSIQVHCISTEFTPRKNGGEKGVPFRIQIDTFKMNENGDFTEHLHSASCQVKVFKPKGADRKLKTDKEKIEKRSPQERSKYQPAYETTVLTECSPWPDTPSCSSISPAGSPGYSPASPIPFNLPEGSCSTPNHQVDGSVQSTVEHLSPTLTIQETQQWLHLHRFTTFCKLFANFSGADLLKLSRDDIIQICGAADGIRLFNALRLRSIRPRLTVYMCQEPQQGKENKDSQDSPSAAMCVYKEIYLEDLTKAELTNKLAALFSISPNQILQIYRQGAAGIHILVGDQMIQNLPDESSFIINSLKVDSLDGYYMILK</sequence>
<keyword evidence="6" id="KW-0804">Transcription</keyword>
<dbReference type="CDD" id="cd09537">
    <property type="entry name" value="SAM_CP2-like"/>
    <property type="match status" value="1"/>
</dbReference>
<comment type="subcellular location">
    <subcellularLocation>
        <location evidence="1 9">Nucleus</location>
    </subcellularLocation>
</comment>
<dbReference type="AlphaFoldDB" id="A0A401PNU1"/>
<dbReference type="Pfam" id="PF25416">
    <property type="entry name" value="GRHL1_C"/>
    <property type="match status" value="1"/>
</dbReference>
<dbReference type="GO" id="GO:0005634">
    <property type="term" value="C:nucleus"/>
    <property type="evidence" value="ECO:0007669"/>
    <property type="project" value="UniProtKB-SubCell"/>
</dbReference>
<feature type="compositionally biased region" description="Basic and acidic residues" evidence="10">
    <location>
        <begin position="232"/>
        <end position="252"/>
    </location>
</feature>
<dbReference type="SUPFAM" id="SSF47769">
    <property type="entry name" value="SAM/Pointed domain"/>
    <property type="match status" value="1"/>
</dbReference>
<comment type="caution">
    <text evidence="12">The sequence shown here is derived from an EMBL/GenBank/DDBJ whole genome shotgun (WGS) entry which is preliminary data.</text>
</comment>
<keyword evidence="3" id="KW-0597">Phosphoprotein</keyword>
<dbReference type="Gene3D" id="1.10.150.50">
    <property type="entry name" value="Transcription Factor, Ets-1"/>
    <property type="match status" value="1"/>
</dbReference>
<dbReference type="EMBL" id="BFAA01001094">
    <property type="protein sequence ID" value="GCB74785.1"/>
    <property type="molecule type" value="Genomic_DNA"/>
</dbReference>
<evidence type="ECO:0000313" key="12">
    <source>
        <dbReference type="EMBL" id="GCB74785.1"/>
    </source>
</evidence>
<evidence type="ECO:0000256" key="4">
    <source>
        <dbReference type="ARBA" id="ARBA00023015"/>
    </source>
</evidence>
<dbReference type="Pfam" id="PF04516">
    <property type="entry name" value="CP2"/>
    <property type="match status" value="1"/>
</dbReference>
<organism evidence="12 13">
    <name type="scientific">Scyliorhinus torazame</name>
    <name type="common">Cloudy catshark</name>
    <name type="synonym">Catulus torazame</name>
    <dbReference type="NCBI Taxonomy" id="75743"/>
    <lineage>
        <taxon>Eukaryota</taxon>
        <taxon>Metazoa</taxon>
        <taxon>Chordata</taxon>
        <taxon>Craniata</taxon>
        <taxon>Vertebrata</taxon>
        <taxon>Chondrichthyes</taxon>
        <taxon>Elasmobranchii</taxon>
        <taxon>Galeomorphii</taxon>
        <taxon>Galeoidea</taxon>
        <taxon>Carcharhiniformes</taxon>
        <taxon>Scyliorhinidae</taxon>
        <taxon>Scyliorhinus</taxon>
    </lineage>
</organism>
<gene>
    <name evidence="12" type="ORF">scyTo_0003877</name>
</gene>
<keyword evidence="5 9" id="KW-0238">DNA-binding</keyword>
<evidence type="ECO:0000256" key="2">
    <source>
        <dbReference type="ARBA" id="ARBA00010852"/>
    </source>
</evidence>
<evidence type="ECO:0000313" key="13">
    <source>
        <dbReference type="Proteomes" id="UP000288216"/>
    </source>
</evidence>
<dbReference type="OrthoDB" id="9996779at2759"/>
<dbReference type="Proteomes" id="UP000288216">
    <property type="component" value="Unassembled WGS sequence"/>
</dbReference>
<dbReference type="InterPro" id="IPR040167">
    <property type="entry name" value="TF_CP2-like"/>
</dbReference>
<protein>
    <recommendedName>
        <fullName evidence="8">Upstream-binding protein 1</fullName>
    </recommendedName>
</protein>
<comment type="similarity">
    <text evidence="2">Belongs to the grh/CP2 family. CP2 subfamily.</text>
</comment>
<dbReference type="STRING" id="75743.A0A401PNU1"/>
<evidence type="ECO:0000256" key="9">
    <source>
        <dbReference type="PROSITE-ProRule" id="PRU01313"/>
    </source>
</evidence>
<evidence type="ECO:0000256" key="7">
    <source>
        <dbReference type="ARBA" id="ARBA00023242"/>
    </source>
</evidence>
<dbReference type="GO" id="GO:0000978">
    <property type="term" value="F:RNA polymerase II cis-regulatory region sequence-specific DNA binding"/>
    <property type="evidence" value="ECO:0007669"/>
    <property type="project" value="TreeGrafter"/>
</dbReference>
<evidence type="ECO:0000256" key="10">
    <source>
        <dbReference type="SAM" id="MobiDB-lite"/>
    </source>
</evidence>
<dbReference type="InterPro" id="IPR007604">
    <property type="entry name" value="CP2"/>
</dbReference>
<dbReference type="InterPro" id="IPR057520">
    <property type="entry name" value="GRHL1/CP2_C"/>
</dbReference>
<dbReference type="FunFam" id="1.10.150.50:FF:000036">
    <property type="entry name" value="upstream-binding protein 1 isoform X1"/>
    <property type="match status" value="1"/>
</dbReference>
<dbReference type="Pfam" id="PF18016">
    <property type="entry name" value="SAM_3"/>
    <property type="match status" value="1"/>
</dbReference>
<evidence type="ECO:0000259" key="11">
    <source>
        <dbReference type="PROSITE" id="PS51968"/>
    </source>
</evidence>
<accession>A0A401PNU1</accession>
<keyword evidence="13" id="KW-1185">Reference proteome</keyword>
<evidence type="ECO:0000256" key="1">
    <source>
        <dbReference type="ARBA" id="ARBA00004123"/>
    </source>
</evidence>
<dbReference type="PANTHER" id="PTHR11037">
    <property type="entry name" value="TRANSCRIPTION FACTOR CP2"/>
    <property type="match status" value="1"/>
</dbReference>
<dbReference type="InterPro" id="IPR041418">
    <property type="entry name" value="SAM_3"/>
</dbReference>